<reference evidence="2 4" key="2">
    <citation type="journal article" date="2014" name="BMC Genomics">
        <title>An improved genome release (version Mt4.0) for the model legume Medicago truncatula.</title>
        <authorList>
            <person name="Tang H."/>
            <person name="Krishnakumar V."/>
            <person name="Bidwell S."/>
            <person name="Rosen B."/>
            <person name="Chan A."/>
            <person name="Zhou S."/>
            <person name="Gentzbittel L."/>
            <person name="Childs K.L."/>
            <person name="Yandell M."/>
            <person name="Gundlach H."/>
            <person name="Mayer K.F."/>
            <person name="Schwartz D.C."/>
            <person name="Town C.D."/>
        </authorList>
    </citation>
    <scope>GENOME REANNOTATION</scope>
    <source>
        <strain evidence="2">A17</strain>
        <strain evidence="3 4">cv. Jemalong A17</strain>
    </source>
</reference>
<keyword evidence="1" id="KW-0812">Transmembrane</keyword>
<accession>G7ZY86</accession>
<evidence type="ECO:0000313" key="2">
    <source>
        <dbReference type="EMBL" id="KEH41028.1"/>
    </source>
</evidence>
<sequence>MKWRTVFNILSRHGHFITIKCFEILENLSSDDGIDLCIDGEGEQLELGNIITDLIARQQHPNASHYFRMPALCAHLGICKIETSLVKKAVLTANVVSLILPLLNDSDSEIRETAISLLFLFSQYEPERFVEYLFWPRRLKALVRFLGMTNIMLYKWLLLLLANLPKSERKLTMQ</sequence>
<evidence type="ECO:0000256" key="1">
    <source>
        <dbReference type="SAM" id="Phobius"/>
    </source>
</evidence>
<reference evidence="2 4" key="1">
    <citation type="journal article" date="2011" name="Nature">
        <title>The Medicago genome provides insight into the evolution of rhizobial symbioses.</title>
        <authorList>
            <person name="Young N.D."/>
            <person name="Debelle F."/>
            <person name="Oldroyd G.E."/>
            <person name="Geurts R."/>
            <person name="Cannon S.B."/>
            <person name="Udvardi M.K."/>
            <person name="Benedito V.A."/>
            <person name="Mayer K.F."/>
            <person name="Gouzy J."/>
            <person name="Schoof H."/>
            <person name="Van de Peer Y."/>
            <person name="Proost S."/>
            <person name="Cook D.R."/>
            <person name="Meyers B.C."/>
            <person name="Spannagl M."/>
            <person name="Cheung F."/>
            <person name="De Mita S."/>
            <person name="Krishnakumar V."/>
            <person name="Gundlach H."/>
            <person name="Zhou S."/>
            <person name="Mudge J."/>
            <person name="Bharti A.K."/>
            <person name="Murray J.D."/>
            <person name="Naoumkina M.A."/>
            <person name="Rosen B."/>
            <person name="Silverstein K.A."/>
            <person name="Tang H."/>
            <person name="Rombauts S."/>
            <person name="Zhao P.X."/>
            <person name="Zhou P."/>
            <person name="Barbe V."/>
            <person name="Bardou P."/>
            <person name="Bechner M."/>
            <person name="Bellec A."/>
            <person name="Berger A."/>
            <person name="Berges H."/>
            <person name="Bidwell S."/>
            <person name="Bisseling T."/>
            <person name="Choisne N."/>
            <person name="Couloux A."/>
            <person name="Denny R."/>
            <person name="Deshpande S."/>
            <person name="Dai X."/>
            <person name="Doyle J.J."/>
            <person name="Dudez A.M."/>
            <person name="Farmer A.D."/>
            <person name="Fouteau S."/>
            <person name="Franken C."/>
            <person name="Gibelin C."/>
            <person name="Gish J."/>
            <person name="Goldstein S."/>
            <person name="Gonzalez A.J."/>
            <person name="Green P.J."/>
            <person name="Hallab A."/>
            <person name="Hartog M."/>
            <person name="Hua A."/>
            <person name="Humphray S.J."/>
            <person name="Jeong D.H."/>
            <person name="Jing Y."/>
            <person name="Jocker A."/>
            <person name="Kenton S.M."/>
            <person name="Kim D.J."/>
            <person name="Klee K."/>
            <person name="Lai H."/>
            <person name="Lang C."/>
            <person name="Lin S."/>
            <person name="Macmil S.L."/>
            <person name="Magdelenat G."/>
            <person name="Matthews L."/>
            <person name="McCorrison J."/>
            <person name="Monaghan E.L."/>
            <person name="Mun J.H."/>
            <person name="Najar F.Z."/>
            <person name="Nicholson C."/>
            <person name="Noirot C."/>
            <person name="O'Bleness M."/>
            <person name="Paule C.R."/>
            <person name="Poulain J."/>
            <person name="Prion F."/>
            <person name="Qin B."/>
            <person name="Qu C."/>
            <person name="Retzel E.F."/>
            <person name="Riddle C."/>
            <person name="Sallet E."/>
            <person name="Samain S."/>
            <person name="Samson N."/>
            <person name="Sanders I."/>
            <person name="Saurat O."/>
            <person name="Scarpelli C."/>
            <person name="Schiex T."/>
            <person name="Segurens B."/>
            <person name="Severin A.J."/>
            <person name="Sherrier D.J."/>
            <person name="Shi R."/>
            <person name="Sims S."/>
            <person name="Singer S.R."/>
            <person name="Sinharoy S."/>
            <person name="Sterck L."/>
            <person name="Viollet A."/>
            <person name="Wang B.B."/>
            <person name="Wang K."/>
            <person name="Wang M."/>
            <person name="Wang X."/>
            <person name="Warfsmann J."/>
            <person name="Weissenbach J."/>
            <person name="White D.D."/>
            <person name="White J.D."/>
            <person name="Wiley G.B."/>
            <person name="Wincker P."/>
            <person name="Xing Y."/>
            <person name="Yang L."/>
            <person name="Yao Z."/>
            <person name="Ying F."/>
            <person name="Zhai J."/>
            <person name="Zhou L."/>
            <person name="Zuber A."/>
            <person name="Denarie J."/>
            <person name="Dixon R.A."/>
            <person name="May G.D."/>
            <person name="Schwartz D.C."/>
            <person name="Rogers J."/>
            <person name="Quetier F."/>
            <person name="Town C.D."/>
            <person name="Roe B.A."/>
        </authorList>
    </citation>
    <scope>NUCLEOTIDE SEQUENCE [LARGE SCALE GENOMIC DNA]</scope>
    <source>
        <strain evidence="2">A17</strain>
        <strain evidence="3 4">cv. Jemalong A17</strain>
    </source>
</reference>
<keyword evidence="4" id="KW-1185">Reference proteome</keyword>
<dbReference type="eggNOG" id="KOG0167">
    <property type="taxonomic scope" value="Eukaryota"/>
</dbReference>
<dbReference type="EMBL" id="CM001217">
    <property type="protein sequence ID" value="KEH41028.1"/>
    <property type="molecule type" value="Genomic_DNA"/>
</dbReference>
<organism evidence="2 4">
    <name type="scientific">Medicago truncatula</name>
    <name type="common">Barrel medic</name>
    <name type="synonym">Medicago tribuloides</name>
    <dbReference type="NCBI Taxonomy" id="3880"/>
    <lineage>
        <taxon>Eukaryota</taxon>
        <taxon>Viridiplantae</taxon>
        <taxon>Streptophyta</taxon>
        <taxon>Embryophyta</taxon>
        <taxon>Tracheophyta</taxon>
        <taxon>Spermatophyta</taxon>
        <taxon>Magnoliopsida</taxon>
        <taxon>eudicotyledons</taxon>
        <taxon>Gunneridae</taxon>
        <taxon>Pentapetalae</taxon>
        <taxon>rosids</taxon>
        <taxon>fabids</taxon>
        <taxon>Fabales</taxon>
        <taxon>Fabaceae</taxon>
        <taxon>Papilionoideae</taxon>
        <taxon>50 kb inversion clade</taxon>
        <taxon>NPAAA clade</taxon>
        <taxon>Hologalegina</taxon>
        <taxon>IRL clade</taxon>
        <taxon>Trifolieae</taxon>
        <taxon>Medicago</taxon>
    </lineage>
</organism>
<dbReference type="InterPro" id="IPR016024">
    <property type="entry name" value="ARM-type_fold"/>
</dbReference>
<dbReference type="EnsemblPlants" id="KEH41028">
    <property type="protein sequence ID" value="KEH41028"/>
    <property type="gene ID" value="MTR_1g040955"/>
</dbReference>
<dbReference type="PANTHER" id="PTHR45958">
    <property type="entry name" value="RING-TYPE E3 UBIQUITIN TRANSFERASE"/>
    <property type="match status" value="1"/>
</dbReference>
<evidence type="ECO:0000313" key="3">
    <source>
        <dbReference type="EnsemblPlants" id="KEH41028"/>
    </source>
</evidence>
<dbReference type="InterPro" id="IPR052608">
    <property type="entry name" value="U-box_domain_protein"/>
</dbReference>
<protein>
    <submittedName>
        <fullName evidence="2">E3 ubiquitin ligase PUB14, putative</fullName>
    </submittedName>
</protein>
<dbReference type="HOGENOM" id="CLU_1542337_0_0_1"/>
<proteinExistence type="predicted"/>
<keyword evidence="1" id="KW-1133">Transmembrane helix</keyword>
<dbReference type="InterPro" id="IPR011989">
    <property type="entry name" value="ARM-like"/>
</dbReference>
<dbReference type="Proteomes" id="UP000002051">
    <property type="component" value="Unassembled WGS sequence"/>
</dbReference>
<dbReference type="Gene3D" id="1.25.10.10">
    <property type="entry name" value="Leucine-rich Repeat Variant"/>
    <property type="match status" value="1"/>
</dbReference>
<dbReference type="SUPFAM" id="SSF48371">
    <property type="entry name" value="ARM repeat"/>
    <property type="match status" value="1"/>
</dbReference>
<dbReference type="PANTHER" id="PTHR45958:SF15">
    <property type="entry name" value="RING-TYPE E3 UBIQUITIN TRANSFERASE"/>
    <property type="match status" value="1"/>
</dbReference>
<reference evidence="3" key="3">
    <citation type="submission" date="2015-04" db="UniProtKB">
        <authorList>
            <consortium name="EnsemblPlants"/>
        </authorList>
    </citation>
    <scope>IDENTIFICATION</scope>
    <source>
        <strain evidence="3">cv. Jemalong A17</strain>
    </source>
</reference>
<name>G7ZY86_MEDTR</name>
<evidence type="ECO:0000313" key="4">
    <source>
        <dbReference type="Proteomes" id="UP000002051"/>
    </source>
</evidence>
<feature type="transmembrane region" description="Helical" evidence="1">
    <location>
        <begin position="142"/>
        <end position="164"/>
    </location>
</feature>
<dbReference type="AlphaFoldDB" id="G7ZY86"/>
<keyword evidence="1" id="KW-0472">Membrane</keyword>
<gene>
    <name evidence="2" type="ordered locus">MTR_1g040955</name>
</gene>
<dbReference type="PaxDb" id="3880-AES84161"/>